<sequence length="290" mass="30949">MFSPELGLFFNEVKKIGTDGGAKWLDGWKEYFAKQNLLAIIIDLALTPFLPANAVVFGMTGKTLGQLIVDGFSGNFGSAKNMEEFEKNGASMSYGTLSGAQDKMAADQSEWDGLAGKPSEIFQKKNEISDGISRTFESNGRSIMQGLWDGMKAIWRFFAPWWANIIADIAAMEKRISGSGVNASGFGGGGISFETSSTVAPDSIPALAQGTVVPRNKPFAAMLGDNKTETEVVSPLSTMKQALIEAMQEGGFGGDIYLTAVLDGAVVHKSVVKRNSQATIRTGRNPLLGV</sequence>
<reference evidence="1" key="1">
    <citation type="submission" date="2019-08" db="EMBL/GenBank/DDBJ databases">
        <authorList>
            <person name="Kucharzyk K."/>
            <person name="Murdoch R.W."/>
            <person name="Higgins S."/>
            <person name="Loffler F."/>
        </authorList>
    </citation>
    <scope>NUCLEOTIDE SEQUENCE</scope>
</reference>
<dbReference type="EMBL" id="VSSQ01039251">
    <property type="protein sequence ID" value="MPM92293.1"/>
    <property type="molecule type" value="Genomic_DNA"/>
</dbReference>
<evidence type="ECO:0000313" key="1">
    <source>
        <dbReference type="EMBL" id="MPM92293.1"/>
    </source>
</evidence>
<proteinExistence type="predicted"/>
<name>A0A645DUM6_9ZZZZ</name>
<comment type="caution">
    <text evidence="1">The sequence shown here is derived from an EMBL/GenBank/DDBJ whole genome shotgun (WGS) entry which is preliminary data.</text>
</comment>
<protein>
    <submittedName>
        <fullName evidence="1">Uncharacterized protein</fullName>
    </submittedName>
</protein>
<organism evidence="1">
    <name type="scientific">bioreactor metagenome</name>
    <dbReference type="NCBI Taxonomy" id="1076179"/>
    <lineage>
        <taxon>unclassified sequences</taxon>
        <taxon>metagenomes</taxon>
        <taxon>ecological metagenomes</taxon>
    </lineage>
</organism>
<dbReference type="AlphaFoldDB" id="A0A645DUM6"/>
<gene>
    <name evidence="1" type="ORF">SDC9_139428</name>
</gene>
<accession>A0A645DUM6</accession>